<dbReference type="SUPFAM" id="SSF51445">
    <property type="entry name" value="(Trans)glycosidases"/>
    <property type="match status" value="1"/>
</dbReference>
<comment type="similarity">
    <text evidence="3 11">Belongs to the glycosyl hydrolase 13 family.</text>
</comment>
<reference evidence="16" key="1">
    <citation type="submission" date="2020-11" db="EMBL/GenBank/DDBJ databases">
        <title>Sequencing the genomes of 1000 actinobacteria strains.</title>
        <authorList>
            <person name="Klenk H.-P."/>
        </authorList>
    </citation>
    <scope>NUCLEOTIDE SEQUENCE</scope>
    <source>
        <strain evidence="16">DSM 43175</strain>
    </source>
</reference>
<evidence type="ECO:0000256" key="6">
    <source>
        <dbReference type="ARBA" id="ARBA00022723"/>
    </source>
</evidence>
<dbReference type="GO" id="GO:0004556">
    <property type="term" value="F:alpha-amylase activity"/>
    <property type="evidence" value="ECO:0007669"/>
    <property type="project" value="UniProtKB-UniRule"/>
</dbReference>
<evidence type="ECO:0000256" key="8">
    <source>
        <dbReference type="ARBA" id="ARBA00022837"/>
    </source>
</evidence>
<name>A0A931DP29_9ACTN</name>
<protein>
    <recommendedName>
        <fullName evidence="5 12">Alpha-amylase</fullName>
        <ecNumber evidence="4 12">3.2.1.1</ecNumber>
    </recommendedName>
</protein>
<dbReference type="Pfam" id="PF03423">
    <property type="entry name" value="CBM_25"/>
    <property type="match status" value="1"/>
</dbReference>
<dbReference type="Proteomes" id="UP000614047">
    <property type="component" value="Unassembled WGS sequence"/>
</dbReference>
<dbReference type="InterPro" id="IPR006048">
    <property type="entry name" value="A-amylase/branching_C"/>
</dbReference>
<dbReference type="CDD" id="cd11317">
    <property type="entry name" value="AmyAc_bac_euk_AmyA"/>
    <property type="match status" value="1"/>
</dbReference>
<evidence type="ECO:0000256" key="10">
    <source>
        <dbReference type="ARBA" id="ARBA00023295"/>
    </source>
</evidence>
<dbReference type="SMART" id="SM01066">
    <property type="entry name" value="CBM_25"/>
    <property type="match status" value="1"/>
</dbReference>
<proteinExistence type="inferred from homology"/>
<sequence length="588" mass="62395">MPHPSAARPRRAAYAPRAVAAAMVTALLLALAVTGLATAPPAAATPPGSKRVTATLFQWRFDSIARECTQTLGPKGYGYVETSPPQEHIQGSQWWTSYQPVSYRIAGRLGDENAFRNMVSTCHAAGVKVIVDAVINHMSAGSGTGTGGTQYSKYNYPGYYQDQDFHSCRSNINDYRNRDNVQNCELVSLSDLNTGSDYVRSTIAAYMNRLISMGVDGFRIDAAKHIAAGDLAAIKSKLSNPNIFWAQEAIYGAGEAVQPGEYTGTGDVDIFKGAFDIKRIFGSERLAYLSNWGSSWGEGYLSSDRARTFVDNWDTERNGSTLSYKDGSTYTLANVFLLSWPYGSPNVHSGYEFSGHDAGPPNGGNVNACYQDGWKCQHKWRQIANMVGFNNAVSGTSVTNWWSNGNDAIAFGRGNKGFVAINREGGPITQTFQTSLPAGTYCDVQHGDPTSGGGCTGTTYTVGSDGRFTATVGAGDAVALYVGASGGQGPGGGSTTVYYGTDRNWSAYNLHYAPNGGAWTTVPGMPMTAACNGWVKRTVELGSATGLAATFNNGSGTWDNNNGNNYALGTGDVTVKNGVVGRGNPCSG</sequence>
<dbReference type="SMART" id="SM00632">
    <property type="entry name" value="Aamy_C"/>
    <property type="match status" value="1"/>
</dbReference>
<dbReference type="Gene3D" id="2.60.40.1180">
    <property type="entry name" value="Golgi alpha-mannosidase II"/>
    <property type="match status" value="1"/>
</dbReference>
<evidence type="ECO:0000256" key="7">
    <source>
        <dbReference type="ARBA" id="ARBA00022801"/>
    </source>
</evidence>
<dbReference type="GO" id="GO:2001070">
    <property type="term" value="F:starch binding"/>
    <property type="evidence" value="ECO:0007669"/>
    <property type="project" value="InterPro"/>
</dbReference>
<organism evidence="16 17">
    <name type="scientific">Actinomadura viridis</name>
    <dbReference type="NCBI Taxonomy" id="58110"/>
    <lineage>
        <taxon>Bacteria</taxon>
        <taxon>Bacillati</taxon>
        <taxon>Actinomycetota</taxon>
        <taxon>Actinomycetes</taxon>
        <taxon>Streptosporangiales</taxon>
        <taxon>Thermomonosporaceae</taxon>
        <taxon>Actinomadura</taxon>
    </lineage>
</organism>
<dbReference type="InterPro" id="IPR005085">
    <property type="entry name" value="CBM25"/>
</dbReference>
<keyword evidence="8" id="KW-0106">Calcium</keyword>
<evidence type="ECO:0000256" key="5">
    <source>
        <dbReference type="ARBA" id="ARBA00017303"/>
    </source>
</evidence>
<dbReference type="RefSeq" id="WP_231403866.1">
    <property type="nucleotide sequence ID" value="NZ_BAABES010000021.1"/>
</dbReference>
<dbReference type="GO" id="GO:0046872">
    <property type="term" value="F:metal ion binding"/>
    <property type="evidence" value="ECO:0007669"/>
    <property type="project" value="UniProtKB-KW"/>
</dbReference>
<keyword evidence="7 12" id="KW-0378">Hydrolase</keyword>
<dbReference type="PRINTS" id="PR00110">
    <property type="entry name" value="ALPHAAMYLASE"/>
</dbReference>
<comment type="cofactor">
    <cofactor evidence="2">
        <name>Ca(2+)</name>
        <dbReference type="ChEBI" id="CHEBI:29108"/>
    </cofactor>
</comment>
<feature type="domain" description="Carbohydrate binding module family 25" evidence="15">
    <location>
        <begin position="492"/>
        <end position="571"/>
    </location>
</feature>
<comment type="catalytic activity">
    <reaction evidence="1 12">
        <text>Endohydrolysis of (1-&gt;4)-alpha-D-glucosidic linkages in polysaccharides containing three or more (1-&gt;4)-alpha-linked D-glucose units.</text>
        <dbReference type="EC" id="3.2.1.1"/>
    </reaction>
</comment>
<dbReference type="EMBL" id="JADOUA010000001">
    <property type="protein sequence ID" value="MBG6090158.1"/>
    <property type="molecule type" value="Genomic_DNA"/>
</dbReference>
<evidence type="ECO:0000256" key="11">
    <source>
        <dbReference type="RuleBase" id="RU003615"/>
    </source>
</evidence>
<dbReference type="InterPro" id="IPR031319">
    <property type="entry name" value="A-amylase_C"/>
</dbReference>
<dbReference type="AlphaFoldDB" id="A0A931DP29"/>
<evidence type="ECO:0000313" key="17">
    <source>
        <dbReference type="Proteomes" id="UP000614047"/>
    </source>
</evidence>
<dbReference type="Pfam" id="PF00128">
    <property type="entry name" value="Alpha-amylase"/>
    <property type="match status" value="1"/>
</dbReference>
<evidence type="ECO:0000259" key="14">
    <source>
        <dbReference type="SMART" id="SM00642"/>
    </source>
</evidence>
<evidence type="ECO:0000256" key="4">
    <source>
        <dbReference type="ARBA" id="ARBA00012595"/>
    </source>
</evidence>
<gene>
    <name evidence="16" type="ORF">IW256_004271</name>
</gene>
<feature type="domain" description="Glycosyl hydrolase family 13 catalytic" evidence="14">
    <location>
        <begin position="51"/>
        <end position="390"/>
    </location>
</feature>
<keyword evidence="9 12" id="KW-0119">Carbohydrate metabolism</keyword>
<dbReference type="SMART" id="SM00642">
    <property type="entry name" value="Aamy"/>
    <property type="match status" value="1"/>
</dbReference>
<evidence type="ECO:0000259" key="13">
    <source>
        <dbReference type="SMART" id="SM00632"/>
    </source>
</evidence>
<evidence type="ECO:0000259" key="15">
    <source>
        <dbReference type="SMART" id="SM01066"/>
    </source>
</evidence>
<dbReference type="Pfam" id="PF02806">
    <property type="entry name" value="Alpha-amylase_C"/>
    <property type="match status" value="1"/>
</dbReference>
<dbReference type="SUPFAM" id="SSF51011">
    <property type="entry name" value="Glycosyl hydrolase domain"/>
    <property type="match status" value="1"/>
</dbReference>
<evidence type="ECO:0000256" key="9">
    <source>
        <dbReference type="ARBA" id="ARBA00023277"/>
    </source>
</evidence>
<dbReference type="Gene3D" id="3.20.20.80">
    <property type="entry name" value="Glycosidases"/>
    <property type="match status" value="1"/>
</dbReference>
<evidence type="ECO:0000256" key="2">
    <source>
        <dbReference type="ARBA" id="ARBA00001913"/>
    </source>
</evidence>
<evidence type="ECO:0000313" key="16">
    <source>
        <dbReference type="EMBL" id="MBG6090158.1"/>
    </source>
</evidence>
<evidence type="ECO:0000256" key="1">
    <source>
        <dbReference type="ARBA" id="ARBA00000548"/>
    </source>
</evidence>
<comment type="caution">
    <text evidence="16">The sequence shown here is derived from an EMBL/GenBank/DDBJ whole genome shotgun (WGS) entry which is preliminary data.</text>
</comment>
<dbReference type="InterPro" id="IPR006046">
    <property type="entry name" value="Alpha_amylase"/>
</dbReference>
<dbReference type="GO" id="GO:0005975">
    <property type="term" value="P:carbohydrate metabolic process"/>
    <property type="evidence" value="ECO:0007669"/>
    <property type="project" value="InterPro"/>
</dbReference>
<keyword evidence="10 12" id="KW-0326">Glycosidase</keyword>
<dbReference type="PANTHER" id="PTHR43447">
    <property type="entry name" value="ALPHA-AMYLASE"/>
    <property type="match status" value="1"/>
</dbReference>
<accession>A0A931DP29</accession>
<keyword evidence="6" id="KW-0479">Metal-binding</keyword>
<feature type="domain" description="Alpha-amylase C-terminal" evidence="13">
    <location>
        <begin position="399"/>
        <end position="485"/>
    </location>
</feature>
<dbReference type="InterPro" id="IPR013780">
    <property type="entry name" value="Glyco_hydro_b"/>
</dbReference>
<dbReference type="EC" id="3.2.1.1" evidence="4 12"/>
<keyword evidence="17" id="KW-1185">Reference proteome</keyword>
<dbReference type="Gene3D" id="2.60.40.10">
    <property type="entry name" value="Immunoglobulins"/>
    <property type="match status" value="1"/>
</dbReference>
<dbReference type="InterPro" id="IPR006047">
    <property type="entry name" value="GH13_cat_dom"/>
</dbReference>
<evidence type="ECO:0000256" key="3">
    <source>
        <dbReference type="ARBA" id="ARBA00008061"/>
    </source>
</evidence>
<dbReference type="InterPro" id="IPR017853">
    <property type="entry name" value="GH"/>
</dbReference>
<evidence type="ECO:0000256" key="12">
    <source>
        <dbReference type="RuleBase" id="RU361134"/>
    </source>
</evidence>
<dbReference type="InterPro" id="IPR013783">
    <property type="entry name" value="Ig-like_fold"/>
</dbReference>